<proteinExistence type="predicted"/>
<evidence type="ECO:0000313" key="2">
    <source>
        <dbReference type="Proteomes" id="UP001519343"/>
    </source>
</evidence>
<organism evidence="1 2">
    <name type="scientific">Ammoniphilus resinae</name>
    <dbReference type="NCBI Taxonomy" id="861532"/>
    <lineage>
        <taxon>Bacteria</taxon>
        <taxon>Bacillati</taxon>
        <taxon>Bacillota</taxon>
        <taxon>Bacilli</taxon>
        <taxon>Bacillales</taxon>
        <taxon>Paenibacillaceae</taxon>
        <taxon>Aneurinibacillus group</taxon>
        <taxon>Ammoniphilus</taxon>
    </lineage>
</organism>
<accession>A0ABS4GVW6</accession>
<keyword evidence="2" id="KW-1185">Reference proteome</keyword>
<name>A0ABS4GVW6_9BACL</name>
<sequence length="38" mass="4377">MERMNFIGLMKINETLEFDANDVHRGYEDQTASLNTGD</sequence>
<evidence type="ECO:0000313" key="1">
    <source>
        <dbReference type="EMBL" id="MBP1934413.1"/>
    </source>
</evidence>
<comment type="caution">
    <text evidence="1">The sequence shown here is derived from an EMBL/GenBank/DDBJ whole genome shotgun (WGS) entry which is preliminary data.</text>
</comment>
<dbReference type="EMBL" id="JAGGKT010000021">
    <property type="protein sequence ID" value="MBP1934413.1"/>
    <property type="molecule type" value="Genomic_DNA"/>
</dbReference>
<protein>
    <submittedName>
        <fullName evidence="1">Uncharacterized protein</fullName>
    </submittedName>
</protein>
<reference evidence="1 2" key="1">
    <citation type="submission" date="2021-03" db="EMBL/GenBank/DDBJ databases">
        <title>Genomic Encyclopedia of Type Strains, Phase IV (KMG-IV): sequencing the most valuable type-strain genomes for metagenomic binning, comparative biology and taxonomic classification.</title>
        <authorList>
            <person name="Goeker M."/>
        </authorList>
    </citation>
    <scope>NUCLEOTIDE SEQUENCE [LARGE SCALE GENOMIC DNA]</scope>
    <source>
        <strain evidence="1 2">DSM 24738</strain>
    </source>
</reference>
<gene>
    <name evidence="1" type="ORF">J2Z37_004433</name>
</gene>
<dbReference type="Proteomes" id="UP001519343">
    <property type="component" value="Unassembled WGS sequence"/>
</dbReference>